<evidence type="ECO:0000313" key="5">
    <source>
        <dbReference type="Proteomes" id="UP000595636"/>
    </source>
</evidence>
<protein>
    <submittedName>
        <fullName evidence="4">PepSY domain-containing protein</fullName>
    </submittedName>
</protein>
<evidence type="ECO:0000313" key="4">
    <source>
        <dbReference type="EMBL" id="QQM40753.1"/>
    </source>
</evidence>
<gene>
    <name evidence="4" type="ORF">JEQ17_15545</name>
</gene>
<evidence type="ECO:0000256" key="1">
    <source>
        <dbReference type="SAM" id="MobiDB-lite"/>
    </source>
</evidence>
<sequence length="242" mass="24530">MKRNIVIATIAAAALIGGGTATALAVSGDEEAPAKKSDVRVSNDDTGRDDDAHVNDTDDNDADDRADDKADAAEDRAAKDSGEDAEDKAENAADAKLAQVDAADAIKAALKNTAGTAVSADLDDEGTKHVWAVDILTNGGAWHSVQVDPATGKVVGSHVDRDDDGDDAAETAQIRAALKGSSVTAAEAAEAGAAKGTVTSVDLDEESTDKAWGVDTTAPNGTGSDWRVDSGSGKITADRSND</sequence>
<dbReference type="Proteomes" id="UP000595636">
    <property type="component" value="Chromosome"/>
</dbReference>
<feature type="compositionally biased region" description="Basic and acidic residues" evidence="1">
    <location>
        <begin position="66"/>
        <end position="93"/>
    </location>
</feature>
<feature type="domain" description="PepSY" evidence="3">
    <location>
        <begin position="101"/>
        <end position="157"/>
    </location>
</feature>
<dbReference type="EMBL" id="CP066831">
    <property type="protein sequence ID" value="QQM40753.1"/>
    <property type="molecule type" value="Genomic_DNA"/>
</dbReference>
<accession>A0A7T7I4K4</accession>
<evidence type="ECO:0000256" key="2">
    <source>
        <dbReference type="SAM" id="SignalP"/>
    </source>
</evidence>
<dbReference type="Pfam" id="PF03413">
    <property type="entry name" value="PepSY"/>
    <property type="match status" value="1"/>
</dbReference>
<dbReference type="AlphaFoldDB" id="A0A7T7I4K4"/>
<evidence type="ECO:0000259" key="3">
    <source>
        <dbReference type="Pfam" id="PF03413"/>
    </source>
</evidence>
<keyword evidence="5" id="KW-1185">Reference proteome</keyword>
<feature type="chain" id="PRO_5032419113" evidence="2">
    <location>
        <begin position="24"/>
        <end position="242"/>
    </location>
</feature>
<proteinExistence type="predicted"/>
<reference evidence="4 5" key="1">
    <citation type="submission" date="2020-12" db="EMBL/GenBank/DDBJ databases">
        <title>A novel species.</title>
        <authorList>
            <person name="Li K."/>
        </authorList>
    </citation>
    <scope>NUCLEOTIDE SEQUENCE [LARGE SCALE GENOMIC DNA]</scope>
    <source>
        <strain evidence="4 5">ZYC-3</strain>
    </source>
</reference>
<name>A0A7T7I4K4_9ACTN</name>
<organism evidence="4 5">
    <name type="scientific">Streptomyces liliifuscus</name>
    <dbReference type="NCBI Taxonomy" id="2797636"/>
    <lineage>
        <taxon>Bacteria</taxon>
        <taxon>Bacillati</taxon>
        <taxon>Actinomycetota</taxon>
        <taxon>Actinomycetes</taxon>
        <taxon>Kitasatosporales</taxon>
        <taxon>Streptomycetaceae</taxon>
        <taxon>Streptomyces</taxon>
    </lineage>
</organism>
<keyword evidence="2" id="KW-0732">Signal</keyword>
<dbReference type="InterPro" id="IPR025711">
    <property type="entry name" value="PepSY"/>
</dbReference>
<dbReference type="RefSeq" id="WP_200395816.1">
    <property type="nucleotide sequence ID" value="NZ_CP066831.1"/>
</dbReference>
<dbReference type="KEGG" id="slf:JEQ17_15545"/>
<feature type="compositionally biased region" description="Basic and acidic residues" evidence="1">
    <location>
        <begin position="32"/>
        <end position="56"/>
    </location>
</feature>
<feature type="region of interest" description="Disordered" evidence="1">
    <location>
        <begin position="191"/>
        <end position="242"/>
    </location>
</feature>
<dbReference type="Gene3D" id="3.10.450.40">
    <property type="match status" value="2"/>
</dbReference>
<feature type="signal peptide" evidence="2">
    <location>
        <begin position="1"/>
        <end position="23"/>
    </location>
</feature>
<feature type="region of interest" description="Disordered" evidence="1">
    <location>
        <begin position="27"/>
        <end position="94"/>
    </location>
</feature>